<dbReference type="GO" id="GO:0012505">
    <property type="term" value="C:endomembrane system"/>
    <property type="evidence" value="ECO:0007669"/>
    <property type="project" value="UniProtKB-SubCell"/>
</dbReference>
<feature type="transmembrane region" description="Helical" evidence="12">
    <location>
        <begin position="30"/>
        <end position="51"/>
    </location>
</feature>
<dbReference type="PANTHER" id="PTHR11731">
    <property type="entry name" value="PROTEASE FAMILY S9B,C DIPEPTIDYL-PEPTIDASE IV-RELATED"/>
    <property type="match status" value="1"/>
</dbReference>
<dbReference type="PANTHER" id="PTHR11731:SF200">
    <property type="entry name" value="DIPEPTIDYL PEPTIDASE 10, ISOFORM B"/>
    <property type="match status" value="1"/>
</dbReference>
<evidence type="ECO:0000259" key="14">
    <source>
        <dbReference type="Pfam" id="PF00930"/>
    </source>
</evidence>
<evidence type="ECO:0000313" key="16">
    <source>
        <dbReference type="Proteomes" id="UP001152320"/>
    </source>
</evidence>
<name>A0A9Q1BAU4_HOLLE</name>
<dbReference type="SUPFAM" id="SSF53474">
    <property type="entry name" value="alpha/beta-Hydrolases"/>
    <property type="match status" value="1"/>
</dbReference>
<gene>
    <name evidence="15" type="ORF">HOLleu_41615</name>
</gene>
<evidence type="ECO:0000313" key="15">
    <source>
        <dbReference type="EMBL" id="KAJ8019850.1"/>
    </source>
</evidence>
<dbReference type="OrthoDB" id="16520at2759"/>
<dbReference type="InterPro" id="IPR050278">
    <property type="entry name" value="Serine_Prot_S9B/DPPIV"/>
</dbReference>
<evidence type="ECO:0000259" key="13">
    <source>
        <dbReference type="Pfam" id="PF00326"/>
    </source>
</evidence>
<dbReference type="GO" id="GO:0008239">
    <property type="term" value="F:dipeptidyl-peptidase activity"/>
    <property type="evidence" value="ECO:0007669"/>
    <property type="project" value="TreeGrafter"/>
</dbReference>
<evidence type="ECO:0000256" key="4">
    <source>
        <dbReference type="ARBA" id="ARBA00022692"/>
    </source>
</evidence>
<evidence type="ECO:0000256" key="12">
    <source>
        <dbReference type="SAM" id="Phobius"/>
    </source>
</evidence>
<evidence type="ECO:0000256" key="3">
    <source>
        <dbReference type="ARBA" id="ARBA00022670"/>
    </source>
</evidence>
<keyword evidence="4 12" id="KW-0812">Transmembrane</keyword>
<evidence type="ECO:0000256" key="1">
    <source>
        <dbReference type="ARBA" id="ARBA00004606"/>
    </source>
</evidence>
<evidence type="ECO:0000256" key="11">
    <source>
        <dbReference type="ARBA" id="ARBA00037847"/>
    </source>
</evidence>
<keyword evidence="9 12" id="KW-0472">Membrane</keyword>
<dbReference type="Pfam" id="PF00930">
    <property type="entry name" value="DPPIV_N"/>
    <property type="match status" value="1"/>
</dbReference>
<comment type="caution">
    <text evidence="15">The sequence shown here is derived from an EMBL/GenBank/DDBJ whole genome shotgun (WGS) entry which is preliminary data.</text>
</comment>
<evidence type="ECO:0000256" key="6">
    <source>
        <dbReference type="ARBA" id="ARBA00022825"/>
    </source>
</evidence>
<dbReference type="Proteomes" id="UP001152320">
    <property type="component" value="Chromosome 23"/>
</dbReference>
<dbReference type="InterPro" id="IPR029058">
    <property type="entry name" value="AB_hydrolase_fold"/>
</dbReference>
<dbReference type="InterPro" id="IPR001375">
    <property type="entry name" value="Peptidase_S9_cat"/>
</dbReference>
<proteinExistence type="predicted"/>
<evidence type="ECO:0000256" key="5">
    <source>
        <dbReference type="ARBA" id="ARBA00022801"/>
    </source>
</evidence>
<dbReference type="AlphaFoldDB" id="A0A9Q1BAU4"/>
<keyword evidence="5" id="KW-0378">Hydrolase</keyword>
<keyword evidence="7" id="KW-0735">Signal-anchor</keyword>
<dbReference type="GO" id="GO:0008236">
    <property type="term" value="F:serine-type peptidase activity"/>
    <property type="evidence" value="ECO:0007669"/>
    <property type="project" value="UniProtKB-KW"/>
</dbReference>
<dbReference type="EMBL" id="JAIZAY010000023">
    <property type="protein sequence ID" value="KAJ8019850.1"/>
    <property type="molecule type" value="Genomic_DNA"/>
</dbReference>
<evidence type="ECO:0000256" key="7">
    <source>
        <dbReference type="ARBA" id="ARBA00022968"/>
    </source>
</evidence>
<evidence type="ECO:0000256" key="2">
    <source>
        <dbReference type="ARBA" id="ARBA00022438"/>
    </source>
</evidence>
<dbReference type="InterPro" id="IPR002469">
    <property type="entry name" value="Peptidase_S9B_N"/>
</dbReference>
<dbReference type="FunFam" id="3.40.50.1820:FF:000003">
    <property type="entry name" value="Dipeptidyl peptidase 4"/>
    <property type="match status" value="1"/>
</dbReference>
<reference evidence="15" key="1">
    <citation type="submission" date="2021-10" db="EMBL/GenBank/DDBJ databases">
        <title>Tropical sea cucumber genome reveals ecological adaptation and Cuvierian tubules defense mechanism.</title>
        <authorList>
            <person name="Chen T."/>
        </authorList>
    </citation>
    <scope>NUCLEOTIDE SEQUENCE</scope>
    <source>
        <strain evidence="15">Nanhai2018</strain>
        <tissue evidence="15">Muscle</tissue>
    </source>
</reference>
<dbReference type="Gene3D" id="3.40.50.1820">
    <property type="entry name" value="alpha/beta hydrolase"/>
    <property type="match status" value="1"/>
</dbReference>
<feature type="domain" description="Peptidase S9 prolyl oligopeptidase catalytic" evidence="13">
    <location>
        <begin position="581"/>
        <end position="790"/>
    </location>
</feature>
<sequence length="796" mass="90879">MHSGHIKTTTPTIKVELVGRTSETRNWGGMIISIIVIILICATIVIVAILVSDTSGVHPITPFEFDDIFNSSFKEKPFHFQWLNENVYILRDENNNIIQKDVENNRTTTLLDSRTWNVEGVDEFWISPSETHILLACHKTIVYRYSYTAVYKVYDISTKDIYPAFKPAESLEGENPRLRYASWSPDKNQPSLLLVYKNNIYYQQDLQATATQITDSGEENLIYNGIPDYTFEGDLLSSNNAIYWFKEQKRFVYATFNDSNVESSSITKYDYLIKPEAEFFPYAKPGGSLPVVTLHVVDLETSQTVDLTPPSEITEQEYFYKYVVWRNRFEVSVTWLNRAQNYMVLSICNTDEGTCELSIDQRVDKGWIVLRGPPVFDDDGGSYAIIRPLPDRDGIDTHYHVHVVTIQANEEDDSELWTEGKFEVTKIVAYEKKEGFIYFLANKDAPSESQLYRVSLNREKEIECLSCGGSDCTYFDAERVAASKFVLNCRGPGIPKSTFHDFKKSKTDSYTLENNTDLYAAVDSKVYLKQESEVFEVNGISVPVRIFYHNRKDKDRHHPLLIHVLDKPGSHMVKSEFYSGWYSYLASSYHVIIANIDVRGTSGTGQNHMYPVNRNLGTVEVDDLIAVTEFLRNSSLGVVSFNQTQFNQKKVALIGMGYGGFLASMAYAKSTFFNCSIALSPITDWRYYDAVFTEKFMGLPTATDNLQGYKTANVSQYSSNFRNNTFFVAHGMADKAVHFQHSANLVKSLTNQNIQFRSLFYPDRGHNLLDSNVKKNLYQAMTDFLVDCLKLDEEPP</sequence>
<dbReference type="Pfam" id="PF00326">
    <property type="entry name" value="Peptidase_S9"/>
    <property type="match status" value="1"/>
</dbReference>
<keyword evidence="10" id="KW-0325">Glycoprotein</keyword>
<keyword evidence="6" id="KW-0720">Serine protease</keyword>
<comment type="subcellular location">
    <subcellularLocation>
        <location evidence="11">Endomembrane system</location>
        <topology evidence="11">Single-pass membrane protein</topology>
    </subcellularLocation>
    <subcellularLocation>
        <location evidence="1">Membrane</location>
        <topology evidence="1">Single-pass type II membrane protein</topology>
    </subcellularLocation>
</comment>
<keyword evidence="2" id="KW-0031">Aminopeptidase</keyword>
<keyword evidence="8 12" id="KW-1133">Transmembrane helix</keyword>
<evidence type="ECO:0000256" key="10">
    <source>
        <dbReference type="ARBA" id="ARBA00023180"/>
    </source>
</evidence>
<evidence type="ECO:0000256" key="9">
    <source>
        <dbReference type="ARBA" id="ARBA00023136"/>
    </source>
</evidence>
<feature type="domain" description="Dipeptidylpeptidase IV N-terminal" evidence="14">
    <location>
        <begin position="127"/>
        <end position="495"/>
    </location>
</feature>
<dbReference type="Gene3D" id="2.140.10.30">
    <property type="entry name" value="Dipeptidylpeptidase IV, N-terminal domain"/>
    <property type="match status" value="1"/>
</dbReference>
<keyword evidence="16" id="KW-1185">Reference proteome</keyword>
<dbReference type="SUPFAM" id="SSF82171">
    <property type="entry name" value="DPP6 N-terminal domain-like"/>
    <property type="match status" value="1"/>
</dbReference>
<protein>
    <submittedName>
        <fullName evidence="15">Inactive dipeptidyl peptidase 10</fullName>
    </submittedName>
</protein>
<accession>A0A9Q1BAU4</accession>
<evidence type="ECO:0000256" key="8">
    <source>
        <dbReference type="ARBA" id="ARBA00022989"/>
    </source>
</evidence>
<dbReference type="GO" id="GO:0006508">
    <property type="term" value="P:proteolysis"/>
    <property type="evidence" value="ECO:0007669"/>
    <property type="project" value="UniProtKB-KW"/>
</dbReference>
<dbReference type="GO" id="GO:0005886">
    <property type="term" value="C:plasma membrane"/>
    <property type="evidence" value="ECO:0007669"/>
    <property type="project" value="TreeGrafter"/>
</dbReference>
<keyword evidence="3" id="KW-0645">Protease</keyword>
<dbReference type="GO" id="GO:0004177">
    <property type="term" value="F:aminopeptidase activity"/>
    <property type="evidence" value="ECO:0007669"/>
    <property type="project" value="UniProtKB-KW"/>
</dbReference>
<organism evidence="15 16">
    <name type="scientific">Holothuria leucospilota</name>
    <name type="common">Black long sea cucumber</name>
    <name type="synonym">Mertensiothuria leucospilota</name>
    <dbReference type="NCBI Taxonomy" id="206669"/>
    <lineage>
        <taxon>Eukaryota</taxon>
        <taxon>Metazoa</taxon>
        <taxon>Echinodermata</taxon>
        <taxon>Eleutherozoa</taxon>
        <taxon>Echinozoa</taxon>
        <taxon>Holothuroidea</taxon>
        <taxon>Aspidochirotacea</taxon>
        <taxon>Aspidochirotida</taxon>
        <taxon>Holothuriidae</taxon>
        <taxon>Holothuria</taxon>
    </lineage>
</organism>